<evidence type="ECO:0000313" key="3">
    <source>
        <dbReference type="EMBL" id="ADV46583.1"/>
    </source>
</evidence>
<evidence type="ECO:0000259" key="2">
    <source>
        <dbReference type="Pfam" id="PF07007"/>
    </source>
</evidence>
<proteinExistence type="predicted"/>
<dbReference type="Proteomes" id="UP000008633">
    <property type="component" value="Chromosome"/>
</dbReference>
<protein>
    <recommendedName>
        <fullName evidence="2">Lysozyme inhibitor LprI-like N-terminal domain-containing protein</fullName>
    </recommendedName>
</protein>
<gene>
    <name evidence="3" type="ordered locus">Nitsa_1332</name>
</gene>
<sequence length="157" mass="18129">MNRLNIKVKTALAASLILASSLQASKPKSCMERASTQGAMNRCALESYRKADAELNRVYKRIKALYKDDKLFLEKLKRAQQTWIKLRDADLLLKFPHKGQPGYYGSDFPMCEAMFKRELTLERIRFLKQWLWGAEEGDLCSGSQKIRPQNNQPEDMP</sequence>
<reference evidence="4" key="2">
    <citation type="submission" date="2011-01" db="EMBL/GenBank/DDBJ databases">
        <title>The complete genome of Nitratifractor salsuginis DSM 16511.</title>
        <authorList>
            <consortium name="US DOE Joint Genome Institute (JGI-PGF)"/>
            <person name="Lucas S."/>
            <person name="Copeland A."/>
            <person name="Lapidus A."/>
            <person name="Bruce D."/>
            <person name="Goodwin L."/>
            <person name="Pitluck S."/>
            <person name="Kyrpides N."/>
            <person name="Mavromatis K."/>
            <person name="Ivanova N."/>
            <person name="Mikhailova N."/>
            <person name="Zeytun A."/>
            <person name="Detter J.C."/>
            <person name="Tapia R."/>
            <person name="Han C."/>
            <person name="Land M."/>
            <person name="Hauser L."/>
            <person name="Markowitz V."/>
            <person name="Cheng J.-F."/>
            <person name="Hugenholtz P."/>
            <person name="Woyke T."/>
            <person name="Wu D."/>
            <person name="Tindall B."/>
            <person name="Schuetze A."/>
            <person name="Brambilla E."/>
            <person name="Klenk H.-P."/>
            <person name="Eisen J.A."/>
        </authorList>
    </citation>
    <scope>NUCLEOTIDE SEQUENCE [LARGE SCALE GENOMIC DNA]</scope>
    <source>
        <strain evidence="4">DSM 16511 / JCM 12458 / E9I37-1</strain>
    </source>
</reference>
<dbReference type="OrthoDB" id="7340239at2"/>
<dbReference type="Pfam" id="PF07007">
    <property type="entry name" value="LprI"/>
    <property type="match status" value="1"/>
</dbReference>
<evidence type="ECO:0000256" key="1">
    <source>
        <dbReference type="SAM" id="SignalP"/>
    </source>
</evidence>
<dbReference type="Gene3D" id="1.20.1270.180">
    <property type="match status" value="1"/>
</dbReference>
<feature type="chain" id="PRO_5003215315" description="Lysozyme inhibitor LprI-like N-terminal domain-containing protein" evidence="1">
    <location>
        <begin position="25"/>
        <end position="157"/>
    </location>
</feature>
<dbReference type="InterPro" id="IPR009739">
    <property type="entry name" value="LprI-like_N"/>
</dbReference>
<evidence type="ECO:0000313" key="4">
    <source>
        <dbReference type="Proteomes" id="UP000008633"/>
    </source>
</evidence>
<feature type="domain" description="Lysozyme inhibitor LprI-like N-terminal" evidence="2">
    <location>
        <begin position="30"/>
        <end position="127"/>
    </location>
</feature>
<name>E6WZ71_NITSE</name>
<feature type="signal peptide" evidence="1">
    <location>
        <begin position="1"/>
        <end position="24"/>
    </location>
</feature>
<dbReference type="eggNOG" id="COG3755">
    <property type="taxonomic scope" value="Bacteria"/>
</dbReference>
<reference evidence="3 4" key="1">
    <citation type="journal article" date="2011" name="Stand. Genomic Sci.">
        <title>Complete genome sequence of Nitratifractor salsuginis type strain (E9I37-1).</title>
        <authorList>
            <person name="Anderson I."/>
            <person name="Sikorski J."/>
            <person name="Zeytun A."/>
            <person name="Nolan M."/>
            <person name="Lapidus A."/>
            <person name="Lucas S."/>
            <person name="Hammon N."/>
            <person name="Deshpande S."/>
            <person name="Cheng J.F."/>
            <person name="Tapia R."/>
            <person name="Han C."/>
            <person name="Goodwin L."/>
            <person name="Pitluck S."/>
            <person name="Liolios K."/>
            <person name="Pagani I."/>
            <person name="Ivanova N."/>
            <person name="Huntemann M."/>
            <person name="Mavromatis K."/>
            <person name="Ovchinikova G."/>
            <person name="Pati A."/>
            <person name="Chen A."/>
            <person name="Palaniappan K."/>
            <person name="Land M."/>
            <person name="Hauser L."/>
            <person name="Brambilla E.M."/>
            <person name="Ngatchou-Djao O.D."/>
            <person name="Rohde M."/>
            <person name="Tindall B.J."/>
            <person name="Goker M."/>
            <person name="Detter J.C."/>
            <person name="Woyke T."/>
            <person name="Bristow J."/>
            <person name="Eisen J.A."/>
            <person name="Markowitz V."/>
            <person name="Hugenholtz P."/>
            <person name="Klenk H.P."/>
            <person name="Kyrpides N.C."/>
        </authorList>
    </citation>
    <scope>NUCLEOTIDE SEQUENCE [LARGE SCALE GENOMIC DNA]</scope>
    <source>
        <strain evidence="4">DSM 16511 / JCM 12458 / E9I37-1</strain>
    </source>
</reference>
<dbReference type="KEGG" id="nsa:Nitsa_1332"/>
<keyword evidence="4" id="KW-1185">Reference proteome</keyword>
<dbReference type="RefSeq" id="WP_013554273.1">
    <property type="nucleotide sequence ID" value="NC_014935.1"/>
</dbReference>
<dbReference type="AlphaFoldDB" id="E6WZ71"/>
<accession>E6WZ71</accession>
<dbReference type="EMBL" id="CP002452">
    <property type="protein sequence ID" value="ADV46583.1"/>
    <property type="molecule type" value="Genomic_DNA"/>
</dbReference>
<dbReference type="HOGENOM" id="CLU_128596_4_2_7"/>
<dbReference type="STRING" id="749222.Nitsa_1332"/>
<keyword evidence="1" id="KW-0732">Signal</keyword>
<organism evidence="3 4">
    <name type="scientific">Nitratifractor salsuginis (strain DSM 16511 / JCM 12458 / E9I37-1)</name>
    <dbReference type="NCBI Taxonomy" id="749222"/>
    <lineage>
        <taxon>Bacteria</taxon>
        <taxon>Pseudomonadati</taxon>
        <taxon>Campylobacterota</taxon>
        <taxon>Epsilonproteobacteria</taxon>
        <taxon>Campylobacterales</taxon>
        <taxon>Sulfurovaceae</taxon>
        <taxon>Nitratifractor</taxon>
    </lineage>
</organism>